<accession>A0A217EHB7</accession>
<dbReference type="GO" id="GO:0045493">
    <property type="term" value="P:xylan catabolic process"/>
    <property type="evidence" value="ECO:0007669"/>
    <property type="project" value="UniProtKB-KW"/>
</dbReference>
<evidence type="ECO:0000256" key="2">
    <source>
        <dbReference type="ARBA" id="ARBA00023277"/>
    </source>
</evidence>
<keyword evidence="2" id="KW-0119">Carbohydrate metabolism</keyword>
<organism evidence="4 5">
    <name type="scientific">Acinetobacter apis</name>
    <dbReference type="NCBI Taxonomy" id="1229165"/>
    <lineage>
        <taxon>Bacteria</taxon>
        <taxon>Pseudomonadati</taxon>
        <taxon>Pseudomonadota</taxon>
        <taxon>Gammaproteobacteria</taxon>
        <taxon>Moraxellales</taxon>
        <taxon>Moraxellaceae</taxon>
        <taxon>Acinetobacter</taxon>
    </lineage>
</organism>
<dbReference type="InterPro" id="IPR023296">
    <property type="entry name" value="Glyco_hydro_beta-prop_sf"/>
</dbReference>
<dbReference type="RefSeq" id="WP_322852949.1">
    <property type="nucleotide sequence ID" value="NZ_FZLN01000003.1"/>
</dbReference>
<dbReference type="EMBL" id="FZLN01000003">
    <property type="protein sequence ID" value="SNQ29899.1"/>
    <property type="molecule type" value="Genomic_DNA"/>
</dbReference>
<dbReference type="InterPro" id="IPR056442">
    <property type="entry name" value="GINT1_N"/>
</dbReference>
<evidence type="ECO:0000256" key="1">
    <source>
        <dbReference type="ARBA" id="ARBA00022651"/>
    </source>
</evidence>
<dbReference type="Proteomes" id="UP000243463">
    <property type="component" value="Unassembled WGS sequence"/>
</dbReference>
<dbReference type="PANTHER" id="PTHR43772:SF2">
    <property type="entry name" value="PUTATIVE (AFU_ORTHOLOGUE AFUA_2G04480)-RELATED"/>
    <property type="match status" value="1"/>
</dbReference>
<sequence>MLRKLQKKWFKFLEKRQRKHYHSHWYLRFGWLNGSFDQTTQCQSLFEIHSPNKMTFADPFYAQHEGRHFIFFEEVDDIHPVGFLSVLEVFEDGQATEPQPILKLDYHLSYPCVFKHNDTWYMIPETSANETIELWKCTDFPMHWVKEKNLVEHIRAVDSTPFFHDGLWYLFTSTRRDCKKFGDRLDIFYTDDLLNGTWQEHPKNPVCRGQVEYRMAGQPFYFKDTLVRPSQNSLKRYGGHIELKEIVQLSPTHYEERLCQEILPNWHEQDAASHTINFQQQFLLLDAVRLTKKS</sequence>
<gene>
    <name evidence="4" type="ORF">SAMN05444584_1871</name>
</gene>
<evidence type="ECO:0000259" key="3">
    <source>
        <dbReference type="Pfam" id="PF24793"/>
    </source>
</evidence>
<keyword evidence="5" id="KW-1185">Reference proteome</keyword>
<name>A0A217EHB7_9GAMM</name>
<dbReference type="InterPro" id="IPR052176">
    <property type="entry name" value="Glycosyl_Hydrlase_43_Enz"/>
</dbReference>
<keyword evidence="1" id="KW-0624">Polysaccharide degradation</keyword>
<dbReference type="SUPFAM" id="SSF75005">
    <property type="entry name" value="Arabinanase/levansucrase/invertase"/>
    <property type="match status" value="1"/>
</dbReference>
<proteinExistence type="predicted"/>
<protein>
    <recommendedName>
        <fullName evidence="3">Glucosamine inositolphosphorylceramide transferase 1 N-terminal domain-containing protein</fullName>
    </recommendedName>
</protein>
<reference evidence="5" key="1">
    <citation type="submission" date="2017-06" db="EMBL/GenBank/DDBJ databases">
        <authorList>
            <person name="Varghese N."/>
            <person name="Submissions S."/>
        </authorList>
    </citation>
    <scope>NUCLEOTIDE SEQUENCE [LARGE SCALE GENOMIC DNA]</scope>
    <source>
        <strain evidence="5">ANC 5114</strain>
    </source>
</reference>
<keyword evidence="1" id="KW-0858">Xylan degradation</keyword>
<feature type="domain" description="Glucosamine inositolphosphorylceramide transferase 1 N-terminal" evidence="3">
    <location>
        <begin position="41"/>
        <end position="257"/>
    </location>
</feature>
<dbReference type="Pfam" id="PF24793">
    <property type="entry name" value="GINT1_N"/>
    <property type="match status" value="1"/>
</dbReference>
<dbReference type="PANTHER" id="PTHR43772">
    <property type="entry name" value="ENDO-1,4-BETA-XYLANASE"/>
    <property type="match status" value="1"/>
</dbReference>
<evidence type="ECO:0000313" key="4">
    <source>
        <dbReference type="EMBL" id="SNQ29899.1"/>
    </source>
</evidence>
<dbReference type="AlphaFoldDB" id="A0A217EHB7"/>
<evidence type="ECO:0000313" key="5">
    <source>
        <dbReference type="Proteomes" id="UP000243463"/>
    </source>
</evidence>
<dbReference type="Gene3D" id="2.115.10.20">
    <property type="entry name" value="Glycosyl hydrolase domain, family 43"/>
    <property type="match status" value="1"/>
</dbReference>